<dbReference type="InterPro" id="IPR000866">
    <property type="entry name" value="AhpC/TSA"/>
</dbReference>
<dbReference type="OrthoDB" id="634996at2"/>
<dbReference type="InterPro" id="IPR050553">
    <property type="entry name" value="Thioredoxin_ResA/DsbE_sf"/>
</dbReference>
<proteinExistence type="predicted"/>
<gene>
    <name evidence="2" type="ORF">FAZ15_07610</name>
</gene>
<keyword evidence="3" id="KW-1185">Reference proteome</keyword>
<evidence type="ECO:0000313" key="3">
    <source>
        <dbReference type="Proteomes" id="UP000306808"/>
    </source>
</evidence>
<protein>
    <submittedName>
        <fullName evidence="2">TlpA family protein disulfide reductase</fullName>
    </submittedName>
</protein>
<dbReference type="GO" id="GO:0016491">
    <property type="term" value="F:oxidoreductase activity"/>
    <property type="evidence" value="ECO:0007669"/>
    <property type="project" value="InterPro"/>
</dbReference>
<dbReference type="SUPFAM" id="SSF52833">
    <property type="entry name" value="Thioredoxin-like"/>
    <property type="match status" value="1"/>
</dbReference>
<dbReference type="EMBL" id="SUME01000003">
    <property type="protein sequence ID" value="TJZ61070.1"/>
    <property type="molecule type" value="Genomic_DNA"/>
</dbReference>
<dbReference type="CDD" id="cd02966">
    <property type="entry name" value="TlpA_like_family"/>
    <property type="match status" value="1"/>
</dbReference>
<dbReference type="PANTHER" id="PTHR42852:SF17">
    <property type="entry name" value="THIOREDOXIN-LIKE PROTEIN HI_1115"/>
    <property type="match status" value="1"/>
</dbReference>
<dbReference type="Proteomes" id="UP000306808">
    <property type="component" value="Unassembled WGS sequence"/>
</dbReference>
<dbReference type="PANTHER" id="PTHR42852">
    <property type="entry name" value="THIOL:DISULFIDE INTERCHANGE PROTEIN DSBE"/>
    <property type="match status" value="1"/>
</dbReference>
<feature type="domain" description="Thioredoxin" evidence="1">
    <location>
        <begin position="508"/>
        <end position="655"/>
    </location>
</feature>
<organism evidence="2 3">
    <name type="scientific">Sphingobacterium olei</name>
    <dbReference type="NCBI Taxonomy" id="2571155"/>
    <lineage>
        <taxon>Bacteria</taxon>
        <taxon>Pseudomonadati</taxon>
        <taxon>Bacteroidota</taxon>
        <taxon>Sphingobacteriia</taxon>
        <taxon>Sphingobacteriales</taxon>
        <taxon>Sphingobacteriaceae</taxon>
        <taxon>Sphingobacterium</taxon>
    </lineage>
</organism>
<dbReference type="Gene3D" id="3.40.30.10">
    <property type="entry name" value="Glutaredoxin"/>
    <property type="match status" value="1"/>
</dbReference>
<sequence length="657" mass="74977">MMYKKNSMISISSIIRKSILSITGTLLLSVPVIAQQMQPFRVIPEFPKEQDTVQLVYDARTTVLKNATEISAAMTGFQDFKWIQDNLKFTKRDSVWTATYVLPPNLGLMNLTFQSDTIQDNGGELTYSYILTANDGRQVSGGLLGWGMLRTPHIVKGVPYVVDTAAYKTDEILLMWVKYELQYHPENRFKVLYAAASALKHMDKEESLGKLNNELDALQQIPDLKEDNFMQLMKVYKEVLQDTSKVKEIEGKIRLQFPDGKYVSDYQRLADFKSIQEAKTEEGRLKAAMSFVDKHPYNESDEEFNEANRISHITAYWIISVYTSMQKDFAAYSKYISTAAPYESLSNVIYRSLYVPYISQASMNAQEILPYTRVVLERLNYYKDNFQGDRFSTLYYANAALFAKILVDNNLYDEAFVYAAAAQSTKMYEDANLNDSYVRVLEGQGKAKELQMALEKSYSLNQSSTYMLELMKTLYTKRNKSEKGYESYLASLKDADKGKELKEKVQKLLINKDFADFQLLDQNGNNVRLSDQKGKIIVLDFWASWCAPCKAAFPGMKLAVDHFKNDPNVVFYFVDTQEKKDMKEYVTNYMKENDYPFTVLLDGDSKASKAAGVGAIPHKMVVGPNGKLRFSEVGYMGSSSELADEIIEMVQVLKTEK</sequence>
<dbReference type="GO" id="GO:0016209">
    <property type="term" value="F:antioxidant activity"/>
    <property type="evidence" value="ECO:0007669"/>
    <property type="project" value="InterPro"/>
</dbReference>
<dbReference type="InterPro" id="IPR036249">
    <property type="entry name" value="Thioredoxin-like_sf"/>
</dbReference>
<evidence type="ECO:0000259" key="1">
    <source>
        <dbReference type="PROSITE" id="PS51352"/>
    </source>
</evidence>
<dbReference type="InterPro" id="IPR013766">
    <property type="entry name" value="Thioredoxin_domain"/>
</dbReference>
<dbReference type="Pfam" id="PF00578">
    <property type="entry name" value="AhpC-TSA"/>
    <property type="match status" value="1"/>
</dbReference>
<accession>A0A4U0P1W5</accession>
<evidence type="ECO:0000313" key="2">
    <source>
        <dbReference type="EMBL" id="TJZ61070.1"/>
    </source>
</evidence>
<reference evidence="2 3" key="1">
    <citation type="submission" date="2019-04" db="EMBL/GenBank/DDBJ databases">
        <title>Sphingobacterium olei sp. nov., isolated from oil-contaminated soil.</title>
        <authorList>
            <person name="Liu B."/>
        </authorList>
    </citation>
    <scope>NUCLEOTIDE SEQUENCE [LARGE SCALE GENOMIC DNA]</scope>
    <source>
        <strain evidence="2 3">HAL-9</strain>
    </source>
</reference>
<name>A0A4U0P1W5_9SPHI</name>
<comment type="caution">
    <text evidence="2">The sequence shown here is derived from an EMBL/GenBank/DDBJ whole genome shotgun (WGS) entry which is preliminary data.</text>
</comment>
<dbReference type="PROSITE" id="PS51352">
    <property type="entry name" value="THIOREDOXIN_2"/>
    <property type="match status" value="1"/>
</dbReference>
<dbReference type="AlphaFoldDB" id="A0A4U0P1W5"/>